<dbReference type="RefSeq" id="WP_282584037.1">
    <property type="nucleotide sequence ID" value="NZ_JAMOIM010000003.1"/>
</dbReference>
<dbReference type="InterPro" id="IPR012347">
    <property type="entry name" value="Ferritin-like"/>
</dbReference>
<feature type="chain" id="PRO_5041354302" evidence="1">
    <location>
        <begin position="23"/>
        <end position="184"/>
    </location>
</feature>
<gene>
    <name evidence="3" type="ORF">M8523_06525</name>
</gene>
<feature type="signal peptide" evidence="1">
    <location>
        <begin position="1"/>
        <end position="22"/>
    </location>
</feature>
<protein>
    <submittedName>
        <fullName evidence="3">DUF4142 domain-containing protein</fullName>
    </submittedName>
</protein>
<evidence type="ECO:0000313" key="4">
    <source>
        <dbReference type="Proteomes" id="UP001165667"/>
    </source>
</evidence>
<dbReference type="InterPro" id="IPR025419">
    <property type="entry name" value="DUF4142"/>
</dbReference>
<accession>A0AA41YUY3</accession>
<feature type="domain" description="DUF4142" evidence="2">
    <location>
        <begin position="42"/>
        <end position="174"/>
    </location>
</feature>
<evidence type="ECO:0000259" key="2">
    <source>
        <dbReference type="Pfam" id="PF13628"/>
    </source>
</evidence>
<name>A0AA41YUY3_9HYPH</name>
<reference evidence="3" key="1">
    <citation type="submission" date="2022-05" db="EMBL/GenBank/DDBJ databases">
        <authorList>
            <person name="Pankratov T."/>
        </authorList>
    </citation>
    <scope>NUCLEOTIDE SEQUENCE</scope>
    <source>
        <strain evidence="3">BP6-180914</strain>
    </source>
</reference>
<evidence type="ECO:0000256" key="1">
    <source>
        <dbReference type="SAM" id="SignalP"/>
    </source>
</evidence>
<organism evidence="3 4">
    <name type="scientific">Lichenifustis flavocetrariae</name>
    <dbReference type="NCBI Taxonomy" id="2949735"/>
    <lineage>
        <taxon>Bacteria</taxon>
        <taxon>Pseudomonadati</taxon>
        <taxon>Pseudomonadota</taxon>
        <taxon>Alphaproteobacteria</taxon>
        <taxon>Hyphomicrobiales</taxon>
        <taxon>Lichenihabitantaceae</taxon>
        <taxon>Lichenifustis</taxon>
    </lineage>
</organism>
<keyword evidence="1" id="KW-0732">Signal</keyword>
<sequence length="184" mass="19406">MTFKTLAAAAVLVSAASGAALAAPSVAQDAPLMAQPSSPLVQAFAQDAGTSNQFEMTEAQMALDKSSDPAVRRFAQQMLQDHYKAEQSLEQAAAPSGVVTHFMFDATTQAKLDQMNGLSGPAFDQAYWADQQNAHAQAVAALGTYMTSGSDPALRAWARNTLPVVMEHQRMLAAMTGTSPLAMQ</sequence>
<evidence type="ECO:0000313" key="3">
    <source>
        <dbReference type="EMBL" id="MCW6507676.1"/>
    </source>
</evidence>
<dbReference type="Proteomes" id="UP001165667">
    <property type="component" value="Unassembled WGS sequence"/>
</dbReference>
<dbReference type="AlphaFoldDB" id="A0AA41YUY3"/>
<proteinExistence type="predicted"/>
<dbReference type="PANTHER" id="PTHR38593">
    <property type="entry name" value="BLR2558 PROTEIN"/>
    <property type="match status" value="1"/>
</dbReference>
<dbReference type="Gene3D" id="1.20.1260.10">
    <property type="match status" value="1"/>
</dbReference>
<dbReference type="Pfam" id="PF13628">
    <property type="entry name" value="DUF4142"/>
    <property type="match status" value="1"/>
</dbReference>
<comment type="caution">
    <text evidence="3">The sequence shown here is derived from an EMBL/GenBank/DDBJ whole genome shotgun (WGS) entry which is preliminary data.</text>
</comment>
<dbReference type="EMBL" id="JAMOIM010000003">
    <property type="protein sequence ID" value="MCW6507676.1"/>
    <property type="molecule type" value="Genomic_DNA"/>
</dbReference>
<dbReference type="PANTHER" id="PTHR38593:SF1">
    <property type="entry name" value="BLR2558 PROTEIN"/>
    <property type="match status" value="1"/>
</dbReference>
<keyword evidence="4" id="KW-1185">Reference proteome</keyword>